<feature type="region of interest" description="Disordered" evidence="1">
    <location>
        <begin position="25"/>
        <end position="44"/>
    </location>
</feature>
<evidence type="ECO:0000313" key="3">
    <source>
        <dbReference type="Proteomes" id="UP000095329"/>
    </source>
</evidence>
<accession>A0A1D3DYT7</accession>
<dbReference type="Proteomes" id="UP000095329">
    <property type="component" value="Unassembled WGS sequence"/>
</dbReference>
<dbReference type="AlphaFoldDB" id="A0A1D3DYT7"/>
<comment type="caution">
    <text evidence="2">The sequence shown here is derived from an EMBL/GenBank/DDBJ whole genome shotgun (WGS) entry which is preliminary data.</text>
</comment>
<evidence type="ECO:0000256" key="1">
    <source>
        <dbReference type="SAM" id="MobiDB-lite"/>
    </source>
</evidence>
<sequence>MPGGARAVARGTGVHGERAVTGTFARGARFRERGAGGLPASRPLEGGAVGAQGLRLVREGGDGVLDGRVRDTHVYGLGTERDRQGPEPAA</sequence>
<reference evidence="2 3" key="1">
    <citation type="journal article" date="2013" name="Genome Announc.">
        <title>Genome Sequence of Streptomyces violaceusniger Strain SPC6, a Halotolerant Streptomycete That Exhibits Rapid Growth and Development.</title>
        <authorList>
            <person name="Chen X."/>
            <person name="Zhang B."/>
            <person name="Zhang W."/>
            <person name="Wu X."/>
            <person name="Zhang M."/>
            <person name="Chen T."/>
            <person name="Liu G."/>
            <person name="Dyson P."/>
        </authorList>
    </citation>
    <scope>NUCLEOTIDE SEQUENCE [LARGE SCALE GENOMIC DNA]</scope>
    <source>
        <strain evidence="2 3">SPC6</strain>
    </source>
</reference>
<dbReference type="EMBL" id="ASHX02000001">
    <property type="protein sequence ID" value="OEJ97486.1"/>
    <property type="molecule type" value="Genomic_DNA"/>
</dbReference>
<dbReference type="STRING" id="1306406.J116_026570"/>
<gene>
    <name evidence="2" type="ORF">J116_026570</name>
</gene>
<organism evidence="2 3">
    <name type="scientific">Streptomyces thermolilacinus SPC6</name>
    <dbReference type="NCBI Taxonomy" id="1306406"/>
    <lineage>
        <taxon>Bacteria</taxon>
        <taxon>Bacillati</taxon>
        <taxon>Actinomycetota</taxon>
        <taxon>Actinomycetes</taxon>
        <taxon>Kitasatosporales</taxon>
        <taxon>Streptomycetaceae</taxon>
        <taxon>Streptomyces</taxon>
    </lineage>
</organism>
<evidence type="ECO:0000313" key="2">
    <source>
        <dbReference type="EMBL" id="OEJ97486.1"/>
    </source>
</evidence>
<proteinExistence type="predicted"/>
<name>A0A1D3DYT7_9ACTN</name>
<protein>
    <submittedName>
        <fullName evidence="2">Uncharacterized protein</fullName>
    </submittedName>
</protein>
<feature type="region of interest" description="Disordered" evidence="1">
    <location>
        <begin position="67"/>
        <end position="90"/>
    </location>
</feature>
<keyword evidence="3" id="KW-1185">Reference proteome</keyword>